<protein>
    <submittedName>
        <fullName evidence="8">ABC-type multidrug transport system fused ATPase/permease subunit</fullName>
    </submittedName>
</protein>
<feature type="transmembrane region" description="Helical" evidence="5">
    <location>
        <begin position="65"/>
        <end position="89"/>
    </location>
</feature>
<dbReference type="EMBL" id="JAUSWN010000033">
    <property type="protein sequence ID" value="MDQ0480898.1"/>
    <property type="molecule type" value="Genomic_DNA"/>
</dbReference>
<dbReference type="InterPro" id="IPR027417">
    <property type="entry name" value="P-loop_NTPase"/>
</dbReference>
<dbReference type="Pfam" id="PF00005">
    <property type="entry name" value="ABC_tran"/>
    <property type="match status" value="1"/>
</dbReference>
<dbReference type="Gene3D" id="3.40.50.300">
    <property type="entry name" value="P-loop containing nucleotide triphosphate hydrolases"/>
    <property type="match status" value="2"/>
</dbReference>
<dbReference type="InterPro" id="IPR036640">
    <property type="entry name" value="ABC1_TM_sf"/>
</dbReference>
<feature type="transmembrane region" description="Helical" evidence="5">
    <location>
        <begin position="287"/>
        <end position="309"/>
    </location>
</feature>
<reference evidence="8 9" key="1">
    <citation type="submission" date="2023-07" db="EMBL/GenBank/DDBJ databases">
        <title>Genomic Encyclopedia of Type Strains, Phase IV (KMG-IV): sequencing the most valuable type-strain genomes for metagenomic binning, comparative biology and taxonomic classification.</title>
        <authorList>
            <person name="Goeker M."/>
        </authorList>
    </citation>
    <scope>NUCLEOTIDE SEQUENCE [LARGE SCALE GENOMIC DNA]</scope>
    <source>
        <strain evidence="8 9">DSM 1400</strain>
    </source>
</reference>
<evidence type="ECO:0000256" key="1">
    <source>
        <dbReference type="ARBA" id="ARBA00004651"/>
    </source>
</evidence>
<keyword evidence="3 5" id="KW-1133">Transmembrane helix</keyword>
<dbReference type="PANTHER" id="PTHR24221:SF654">
    <property type="entry name" value="ATP-BINDING CASSETTE SUB-FAMILY B MEMBER 6"/>
    <property type="match status" value="1"/>
</dbReference>
<sequence>MEIKSKNYNELDYIKIPLKVAPVLVVSEIIFKILVGFLPSLQVIATKKFIDTAIDIFKNGNTNRIYNPLIAILFIIIFSFLSESILSFFKLEVNLRLNKELLPALIKKEGNLEFKYIEDNDSLSLISTVQRNLTENIQNGFENLLDIVEMTVKIGSIFILIGSKTLGTAIGILVFSIPLLFLAFKSGKVNYDAYVEAEKYRRKADYLKDILSSREAYLERSLFGYTQFIDKVWKSKYEDARKIEYKADKQIFIKTNIASIITTVLSMTILFVLLFPVGQGKITVGMYIGLVTAVLNLVEQMAWNLTFIIQDYSKYKLYLEDFSELSKMEEVKGADKSKDLSIRDMPFESIEFKNVSFAYPGTSTKVLNNFSMYIEKNKHYAIVGKNGAGKTTLISNAPFYILDEPTAALDPISESKLYELFSKVSTEKPMFLITHRLGAARICDEIFVIDKGTVLEQGTHEELVENKGAYAEMFESQRSWYNEEE</sequence>
<keyword evidence="9" id="KW-1185">Reference proteome</keyword>
<dbReference type="Proteomes" id="UP001224418">
    <property type="component" value="Unassembled WGS sequence"/>
</dbReference>
<feature type="transmembrane region" description="Helical" evidence="5">
    <location>
        <begin position="157"/>
        <end position="184"/>
    </location>
</feature>
<feature type="domain" description="ABC transporter" evidence="6">
    <location>
        <begin position="235"/>
        <end position="476"/>
    </location>
</feature>
<dbReference type="PROSITE" id="PS50893">
    <property type="entry name" value="ABC_TRANSPORTER_2"/>
    <property type="match status" value="1"/>
</dbReference>
<keyword evidence="2 5" id="KW-0812">Transmembrane</keyword>
<dbReference type="RefSeq" id="WP_307357183.1">
    <property type="nucleotide sequence ID" value="NZ_BAAACJ010000028.1"/>
</dbReference>
<keyword evidence="4 5" id="KW-0472">Membrane</keyword>
<dbReference type="PROSITE" id="PS50929">
    <property type="entry name" value="ABC_TM1F"/>
    <property type="match status" value="1"/>
</dbReference>
<comment type="caution">
    <text evidence="8">The sequence shown here is derived from an EMBL/GenBank/DDBJ whole genome shotgun (WGS) entry which is preliminary data.</text>
</comment>
<dbReference type="SUPFAM" id="SSF52540">
    <property type="entry name" value="P-loop containing nucleoside triphosphate hydrolases"/>
    <property type="match status" value="1"/>
</dbReference>
<comment type="subcellular location">
    <subcellularLocation>
        <location evidence="1">Cell membrane</location>
        <topology evidence="1">Multi-pass membrane protein</topology>
    </subcellularLocation>
</comment>
<evidence type="ECO:0000259" key="6">
    <source>
        <dbReference type="PROSITE" id="PS50893"/>
    </source>
</evidence>
<evidence type="ECO:0000256" key="5">
    <source>
        <dbReference type="SAM" id="Phobius"/>
    </source>
</evidence>
<dbReference type="InterPro" id="IPR011527">
    <property type="entry name" value="ABC1_TM_dom"/>
</dbReference>
<evidence type="ECO:0000256" key="4">
    <source>
        <dbReference type="ARBA" id="ARBA00023136"/>
    </source>
</evidence>
<dbReference type="InterPro" id="IPR039421">
    <property type="entry name" value="Type_1_exporter"/>
</dbReference>
<evidence type="ECO:0000256" key="3">
    <source>
        <dbReference type="ARBA" id="ARBA00022989"/>
    </source>
</evidence>
<evidence type="ECO:0000313" key="8">
    <source>
        <dbReference type="EMBL" id="MDQ0480898.1"/>
    </source>
</evidence>
<evidence type="ECO:0000313" key="9">
    <source>
        <dbReference type="Proteomes" id="UP001224418"/>
    </source>
</evidence>
<evidence type="ECO:0000256" key="2">
    <source>
        <dbReference type="ARBA" id="ARBA00022692"/>
    </source>
</evidence>
<dbReference type="PANTHER" id="PTHR24221">
    <property type="entry name" value="ATP-BINDING CASSETTE SUB-FAMILY B"/>
    <property type="match status" value="1"/>
</dbReference>
<gene>
    <name evidence="8" type="ORF">QOZ93_002648</name>
</gene>
<feature type="transmembrane region" description="Helical" evidence="5">
    <location>
        <begin position="20"/>
        <end position="44"/>
    </location>
</feature>
<feature type="transmembrane region" description="Helical" evidence="5">
    <location>
        <begin position="251"/>
        <end position="275"/>
    </location>
</feature>
<name>A0ABU0JUW4_HATLI</name>
<organism evidence="8 9">
    <name type="scientific">Hathewaya limosa</name>
    <name type="common">Clostridium limosum</name>
    <dbReference type="NCBI Taxonomy" id="1536"/>
    <lineage>
        <taxon>Bacteria</taxon>
        <taxon>Bacillati</taxon>
        <taxon>Bacillota</taxon>
        <taxon>Clostridia</taxon>
        <taxon>Eubacteriales</taxon>
        <taxon>Clostridiaceae</taxon>
        <taxon>Hathewaya</taxon>
    </lineage>
</organism>
<dbReference type="InterPro" id="IPR003439">
    <property type="entry name" value="ABC_transporter-like_ATP-bd"/>
</dbReference>
<dbReference type="Gene3D" id="1.20.1560.10">
    <property type="entry name" value="ABC transporter type 1, transmembrane domain"/>
    <property type="match status" value="1"/>
</dbReference>
<evidence type="ECO:0000259" key="7">
    <source>
        <dbReference type="PROSITE" id="PS50929"/>
    </source>
</evidence>
<dbReference type="SUPFAM" id="SSF90123">
    <property type="entry name" value="ABC transporter transmembrane region"/>
    <property type="match status" value="1"/>
</dbReference>
<proteinExistence type="predicted"/>
<feature type="domain" description="ABC transmembrane type-1" evidence="7">
    <location>
        <begin position="29"/>
        <end position="317"/>
    </location>
</feature>
<accession>A0ABU0JUW4</accession>